<dbReference type="EMBL" id="HBFC01019537">
    <property type="protein sequence ID" value="CAD8708981.1"/>
    <property type="molecule type" value="Transcribed_RNA"/>
</dbReference>
<sequence length="116" mass="12352">MDAEVVAADEAVVIAEAEAEAKPAGRAAHALKVQARRTLKTKLEGLKGARLKIAKRNVQLKPERKAMSKRIKGLLASRNGAGDAAELAAAALDVPDEDDDEWEEYDGADDDVEMAA</sequence>
<accession>A0A7S0XB10</accession>
<dbReference type="AlphaFoldDB" id="A0A7S0XB10"/>
<gene>
    <name evidence="2" type="ORF">MANT1106_LOCUS11664</name>
</gene>
<proteinExistence type="predicted"/>
<organism evidence="2">
    <name type="scientific">Mantoniella antarctica</name>
    <dbReference type="NCBI Taxonomy" id="81844"/>
    <lineage>
        <taxon>Eukaryota</taxon>
        <taxon>Viridiplantae</taxon>
        <taxon>Chlorophyta</taxon>
        <taxon>Mamiellophyceae</taxon>
        <taxon>Mamiellales</taxon>
        <taxon>Mamiellaceae</taxon>
        <taxon>Mantoniella</taxon>
    </lineage>
</organism>
<evidence type="ECO:0000313" key="2">
    <source>
        <dbReference type="EMBL" id="CAD8708981.1"/>
    </source>
</evidence>
<evidence type="ECO:0000256" key="1">
    <source>
        <dbReference type="SAM" id="MobiDB-lite"/>
    </source>
</evidence>
<reference evidence="2" key="1">
    <citation type="submission" date="2021-01" db="EMBL/GenBank/DDBJ databases">
        <authorList>
            <person name="Corre E."/>
            <person name="Pelletier E."/>
            <person name="Niang G."/>
            <person name="Scheremetjew M."/>
            <person name="Finn R."/>
            <person name="Kale V."/>
            <person name="Holt S."/>
            <person name="Cochrane G."/>
            <person name="Meng A."/>
            <person name="Brown T."/>
            <person name="Cohen L."/>
        </authorList>
    </citation>
    <scope>NUCLEOTIDE SEQUENCE</scope>
    <source>
        <strain evidence="2">SL-175</strain>
    </source>
</reference>
<feature type="region of interest" description="Disordered" evidence="1">
    <location>
        <begin position="91"/>
        <end position="116"/>
    </location>
</feature>
<protein>
    <submittedName>
        <fullName evidence="2">Uncharacterized protein</fullName>
    </submittedName>
</protein>
<name>A0A7S0XB10_9CHLO</name>
<feature type="compositionally biased region" description="Acidic residues" evidence="1">
    <location>
        <begin position="94"/>
        <end position="116"/>
    </location>
</feature>